<keyword evidence="1" id="KW-1133">Transmembrane helix</keyword>
<gene>
    <name evidence="3" type="ORF">UU38_C0004G0064</name>
</gene>
<accession>A0A0G0XM21</accession>
<dbReference type="CDD" id="cd00761">
    <property type="entry name" value="Glyco_tranf_GTA_type"/>
    <property type="match status" value="1"/>
</dbReference>
<proteinExistence type="predicted"/>
<dbReference type="InterPro" id="IPR001173">
    <property type="entry name" value="Glyco_trans_2-like"/>
</dbReference>
<dbReference type="InterPro" id="IPR029044">
    <property type="entry name" value="Nucleotide-diphossugar_trans"/>
</dbReference>
<keyword evidence="3" id="KW-0808">Transferase</keyword>
<organism evidence="3 4">
    <name type="scientific">Candidatus Wolfebacteria bacterium GW2011_GWB1_41_12</name>
    <dbReference type="NCBI Taxonomy" id="1619006"/>
    <lineage>
        <taxon>Bacteria</taxon>
        <taxon>Candidatus Wolfeibacteriota</taxon>
    </lineage>
</organism>
<evidence type="ECO:0000259" key="2">
    <source>
        <dbReference type="Pfam" id="PF00535"/>
    </source>
</evidence>
<dbReference type="Pfam" id="PF00535">
    <property type="entry name" value="Glycos_transf_2"/>
    <property type="match status" value="1"/>
</dbReference>
<sequence length="294" mass="33457">MVNVSVIIPTHNRPELLKRAINSVLCQTYKDLEVIVIDDGLEIRADQVINNINDPRLKYIQHSEEKGGSAARNTGIKNAGGEFIAFLDDDDEWLPHKLAIQMAQFESTPHDVGFCFSAVENVYSTRRYITTVPGGIADYHQLALSYFKSLLTVTLIIKKYVFEEVGLFDEKFPSHQEADLMIRVTCKFKGLGINQPLVRVTMGGHQQVGGSLKRRILGREMILAKYMEEIKKDKKLLAAQNFGLGLMYRDNGQFLEARSMFKQAMTNYFSVLYFVHYLSMLFGGRIYKILRTGN</sequence>
<comment type="caution">
    <text evidence="3">The sequence shown here is derived from an EMBL/GenBank/DDBJ whole genome shotgun (WGS) entry which is preliminary data.</text>
</comment>
<evidence type="ECO:0000313" key="3">
    <source>
        <dbReference type="EMBL" id="KKR88702.1"/>
    </source>
</evidence>
<reference evidence="3 4" key="1">
    <citation type="journal article" date="2015" name="Nature">
        <title>rRNA introns, odd ribosomes, and small enigmatic genomes across a large radiation of phyla.</title>
        <authorList>
            <person name="Brown C.T."/>
            <person name="Hug L.A."/>
            <person name="Thomas B.C."/>
            <person name="Sharon I."/>
            <person name="Castelle C.J."/>
            <person name="Singh A."/>
            <person name="Wilkins M.J."/>
            <person name="Williams K.H."/>
            <person name="Banfield J.F."/>
        </authorList>
    </citation>
    <scope>NUCLEOTIDE SEQUENCE [LARGE SCALE GENOMIC DNA]</scope>
</reference>
<feature type="domain" description="Glycosyltransferase 2-like" evidence="2">
    <location>
        <begin position="5"/>
        <end position="117"/>
    </location>
</feature>
<dbReference type="PANTHER" id="PTHR22916">
    <property type="entry name" value="GLYCOSYLTRANSFERASE"/>
    <property type="match status" value="1"/>
</dbReference>
<dbReference type="Proteomes" id="UP000033918">
    <property type="component" value="Unassembled WGS sequence"/>
</dbReference>
<protein>
    <submittedName>
        <fullName evidence="3">Glycosyltransferase</fullName>
    </submittedName>
</protein>
<dbReference type="Gene3D" id="3.90.550.10">
    <property type="entry name" value="Spore Coat Polysaccharide Biosynthesis Protein SpsA, Chain A"/>
    <property type="match status" value="1"/>
</dbReference>
<feature type="transmembrane region" description="Helical" evidence="1">
    <location>
        <begin position="268"/>
        <end position="287"/>
    </location>
</feature>
<dbReference type="PANTHER" id="PTHR22916:SF3">
    <property type="entry name" value="UDP-GLCNAC:BETAGAL BETA-1,3-N-ACETYLGLUCOSAMINYLTRANSFERASE-LIKE PROTEIN 1"/>
    <property type="match status" value="1"/>
</dbReference>
<evidence type="ECO:0000313" key="4">
    <source>
        <dbReference type="Proteomes" id="UP000033918"/>
    </source>
</evidence>
<keyword evidence="1" id="KW-0472">Membrane</keyword>
<name>A0A0G0XM21_9BACT</name>
<dbReference type="SUPFAM" id="SSF53448">
    <property type="entry name" value="Nucleotide-diphospho-sugar transferases"/>
    <property type="match status" value="1"/>
</dbReference>
<dbReference type="AlphaFoldDB" id="A0A0G0XM21"/>
<dbReference type="GO" id="GO:0016758">
    <property type="term" value="F:hexosyltransferase activity"/>
    <property type="evidence" value="ECO:0007669"/>
    <property type="project" value="UniProtKB-ARBA"/>
</dbReference>
<dbReference type="EMBL" id="LCAK01000004">
    <property type="protein sequence ID" value="KKR88702.1"/>
    <property type="molecule type" value="Genomic_DNA"/>
</dbReference>
<keyword evidence="1" id="KW-0812">Transmembrane</keyword>
<evidence type="ECO:0000256" key="1">
    <source>
        <dbReference type="SAM" id="Phobius"/>
    </source>
</evidence>